<feature type="signal peptide" evidence="7">
    <location>
        <begin position="1"/>
        <end position="22"/>
    </location>
</feature>
<dbReference type="Proteomes" id="UP000242447">
    <property type="component" value="Plasmid unnamed1"/>
</dbReference>
<dbReference type="PANTHER" id="PTHR43649:SF28">
    <property type="entry name" value="BINDING PROTEIN COMPONENT OF ABC SUGAR TRANSPORTER-RELATED"/>
    <property type="match status" value="1"/>
</dbReference>
<evidence type="ECO:0000313" key="9">
    <source>
        <dbReference type="Proteomes" id="UP000242447"/>
    </source>
</evidence>
<keyword evidence="3" id="KW-0813">Transport</keyword>
<dbReference type="Gene3D" id="3.40.190.10">
    <property type="entry name" value="Periplasmic binding protein-like II"/>
    <property type="match status" value="2"/>
</dbReference>
<organism evidence="8 9">
    <name type="scientific">Ketogulonicigenium robustum</name>
    <dbReference type="NCBI Taxonomy" id="92947"/>
    <lineage>
        <taxon>Bacteria</taxon>
        <taxon>Pseudomonadati</taxon>
        <taxon>Pseudomonadota</taxon>
        <taxon>Alphaproteobacteria</taxon>
        <taxon>Rhodobacterales</taxon>
        <taxon>Roseobacteraceae</taxon>
        <taxon>Ketogulonicigenium</taxon>
    </lineage>
</organism>
<comment type="similarity">
    <text evidence="2">Belongs to the bacterial solute-binding protein 1 family.</text>
</comment>
<geneLocation type="plasmid" evidence="8">
    <name>unnamed1</name>
</geneLocation>
<evidence type="ECO:0000256" key="7">
    <source>
        <dbReference type="SAM" id="SignalP"/>
    </source>
</evidence>
<evidence type="ECO:0000256" key="5">
    <source>
        <dbReference type="ARBA" id="ARBA00049629"/>
    </source>
</evidence>
<evidence type="ECO:0000256" key="2">
    <source>
        <dbReference type="ARBA" id="ARBA00008520"/>
    </source>
</evidence>
<dbReference type="RefSeq" id="WP_085787520.1">
    <property type="nucleotide sequence ID" value="NZ_CP019938.1"/>
</dbReference>
<dbReference type="KEGG" id="kro:BVG79_p1000141"/>
<comment type="subcellular location">
    <subcellularLocation>
        <location evidence="1">Periplasm</location>
    </subcellularLocation>
</comment>
<dbReference type="PANTHER" id="PTHR43649">
    <property type="entry name" value="ARABINOSE-BINDING PROTEIN-RELATED"/>
    <property type="match status" value="1"/>
</dbReference>
<dbReference type="SUPFAM" id="SSF53850">
    <property type="entry name" value="Periplasmic binding protein-like II"/>
    <property type="match status" value="1"/>
</dbReference>
<evidence type="ECO:0000256" key="1">
    <source>
        <dbReference type="ARBA" id="ARBA00004418"/>
    </source>
</evidence>
<dbReference type="OrthoDB" id="9798191at2"/>
<evidence type="ECO:0000256" key="3">
    <source>
        <dbReference type="ARBA" id="ARBA00022448"/>
    </source>
</evidence>
<keyword evidence="8" id="KW-0762">Sugar transport</keyword>
<sequence>MKRPLFYLAASAFALAAGMAAAQDTLKAEVFTSWTSGGEARAVAAIREAFETRGGVWETSSIAGFENANAAFQNRVVAGNPPTVRQSVLGMDARELIEMGLANSLQAVADANNWRDVMAPAIYDAISYDGEVYLAPVGIHGQSWMFYSMPVFEAAGITEAPTTWEAFFADMDLLKAAGVTPIAWGGQAWQEAKVFNMVLLSQVGNDGFMKIYTEGDEEILSSDAIVKTLEIFGRLRDYVDEGAPGRNWNDATNMVIQGQAGVQFMGDWAKGEFFAAGLAAGTDFGCALSPAATGMIFIADGFLMMKTGDPAQDAAQVLMAEVATDPAVQVAFAQAKGSIPVRTDVDTAALDICAQKAMSMMDEGLFVPEHAITISPDMVGQLTDFVGDFFANPDADPADAAQQFADIFRR</sequence>
<dbReference type="Pfam" id="PF01547">
    <property type="entry name" value="SBP_bac_1"/>
    <property type="match status" value="1"/>
</dbReference>
<dbReference type="AlphaFoldDB" id="A0A1W6P3G0"/>
<comment type="function">
    <text evidence="5">Part of a binding-protein-dependent transport system for a sugar.</text>
</comment>
<dbReference type="InterPro" id="IPR050490">
    <property type="entry name" value="Bact_solute-bd_prot1"/>
</dbReference>
<reference evidence="8 9" key="1">
    <citation type="submission" date="2017-02" db="EMBL/GenBank/DDBJ databases">
        <title>Ketogulonicigenium robustum SPU B003 Genome sequencing and assembly.</title>
        <authorList>
            <person name="Li Y."/>
            <person name="Liu L."/>
            <person name="Wang C."/>
            <person name="Zhang M."/>
            <person name="Zhang T."/>
            <person name="Zhang Y."/>
        </authorList>
    </citation>
    <scope>NUCLEOTIDE SEQUENCE [LARGE SCALE GENOMIC DNA]</scope>
    <source>
        <strain evidence="8 9">SPU_B003</strain>
        <plasmid evidence="8 9">unnamed1</plasmid>
    </source>
</reference>
<evidence type="ECO:0000256" key="6">
    <source>
        <dbReference type="ARBA" id="ARBA00049753"/>
    </source>
</evidence>
<dbReference type="EMBL" id="CP019938">
    <property type="protein sequence ID" value="ARO15943.1"/>
    <property type="molecule type" value="Genomic_DNA"/>
</dbReference>
<keyword evidence="9" id="KW-1185">Reference proteome</keyword>
<feature type="chain" id="PRO_5013162313" description="Probable sugar-binding periplasmic protein" evidence="7">
    <location>
        <begin position="23"/>
        <end position="410"/>
    </location>
</feature>
<evidence type="ECO:0000313" key="8">
    <source>
        <dbReference type="EMBL" id="ARO15943.1"/>
    </source>
</evidence>
<accession>A0A1W6P3G0</accession>
<name>A0A1W6P3G0_9RHOB</name>
<proteinExistence type="inferred from homology"/>
<protein>
    <recommendedName>
        <fullName evidence="6">Probable sugar-binding periplasmic protein</fullName>
    </recommendedName>
</protein>
<gene>
    <name evidence="8" type="primary">ycjN</name>
    <name evidence="8" type="ORF">BVG79_p1000141</name>
</gene>
<keyword evidence="8" id="KW-0614">Plasmid</keyword>
<dbReference type="GO" id="GO:0042597">
    <property type="term" value="C:periplasmic space"/>
    <property type="evidence" value="ECO:0007669"/>
    <property type="project" value="UniProtKB-SubCell"/>
</dbReference>
<keyword evidence="4 7" id="KW-0732">Signal</keyword>
<evidence type="ECO:0000256" key="4">
    <source>
        <dbReference type="ARBA" id="ARBA00022729"/>
    </source>
</evidence>
<dbReference type="InterPro" id="IPR006059">
    <property type="entry name" value="SBP"/>
</dbReference>